<dbReference type="UniPathway" id="UPA00193"/>
<dbReference type="InterPro" id="IPR020867">
    <property type="entry name" value="THF_DH/CycHdrlase_CS"/>
</dbReference>
<dbReference type="GO" id="GO:0006164">
    <property type="term" value="P:purine nucleotide biosynthetic process"/>
    <property type="evidence" value="ECO:0007669"/>
    <property type="project" value="UniProtKB-KW"/>
</dbReference>
<comment type="pathway">
    <text evidence="1 12">One-carbon metabolism; tetrahydrofolate interconversion.</text>
</comment>
<feature type="domain" description="Tetrahydrofolate dehydrogenase/cyclohydrolase catalytic" evidence="13">
    <location>
        <begin position="6"/>
        <end position="121"/>
    </location>
</feature>
<comment type="catalytic activity">
    <reaction evidence="12">
        <text>(6R)-5,10-methylene-5,6,7,8-tetrahydrofolate + NADP(+) = (6R)-5,10-methenyltetrahydrofolate + NADPH</text>
        <dbReference type="Rhea" id="RHEA:22812"/>
        <dbReference type="ChEBI" id="CHEBI:15636"/>
        <dbReference type="ChEBI" id="CHEBI:57455"/>
        <dbReference type="ChEBI" id="CHEBI:57783"/>
        <dbReference type="ChEBI" id="CHEBI:58349"/>
        <dbReference type="EC" id="1.5.1.5"/>
    </reaction>
</comment>
<dbReference type="GO" id="GO:0009086">
    <property type="term" value="P:methionine biosynthetic process"/>
    <property type="evidence" value="ECO:0007669"/>
    <property type="project" value="UniProtKB-KW"/>
</dbReference>
<feature type="binding site" evidence="12">
    <location>
        <begin position="166"/>
        <end position="168"/>
    </location>
    <ligand>
        <name>NADP(+)</name>
        <dbReference type="ChEBI" id="CHEBI:58349"/>
    </ligand>
</feature>
<proteinExistence type="inferred from homology"/>
<evidence type="ECO:0000256" key="7">
    <source>
        <dbReference type="ARBA" id="ARBA00022857"/>
    </source>
</evidence>
<dbReference type="PANTHER" id="PTHR48099">
    <property type="entry name" value="C-1-TETRAHYDROFOLATE SYNTHASE, CYTOPLASMIC-RELATED"/>
    <property type="match status" value="1"/>
</dbReference>
<name>A0A0D6ETM7_9PROT</name>
<accession>A0A0D6ETM7</accession>
<reference evidence="16" key="1">
    <citation type="submission" date="2014-12" db="EMBL/GenBank/DDBJ databases">
        <authorList>
            <person name="Salcher M.M."/>
        </authorList>
    </citation>
    <scope>NUCLEOTIDE SEQUENCE [LARGE SCALE GENOMIC DNA]</scope>
    <source>
        <strain evidence="16">MMS-10A-171</strain>
    </source>
</reference>
<dbReference type="InterPro" id="IPR046346">
    <property type="entry name" value="Aminoacid_DH-like_N_sf"/>
</dbReference>
<evidence type="ECO:0000256" key="2">
    <source>
        <dbReference type="ARBA" id="ARBA00011738"/>
    </source>
</evidence>
<dbReference type="Proteomes" id="UP000064007">
    <property type="component" value="Chromosome 1"/>
</dbReference>
<dbReference type="Gene3D" id="3.40.50.10860">
    <property type="entry name" value="Leucine Dehydrogenase, chain A, domain 1"/>
    <property type="match status" value="1"/>
</dbReference>
<dbReference type="PRINTS" id="PR00085">
    <property type="entry name" value="THFDHDRGNASE"/>
</dbReference>
<keyword evidence="3 12" id="KW-0554">One-carbon metabolism</keyword>
<evidence type="ECO:0000256" key="5">
    <source>
        <dbReference type="ARBA" id="ARBA00022755"/>
    </source>
</evidence>
<evidence type="ECO:0000259" key="14">
    <source>
        <dbReference type="Pfam" id="PF02882"/>
    </source>
</evidence>
<dbReference type="NCBIfam" id="NF008058">
    <property type="entry name" value="PRK10792.1"/>
    <property type="match status" value="1"/>
</dbReference>
<feature type="domain" description="Tetrahydrofolate dehydrogenase/cyclohydrolase NAD(P)-binding" evidence="14">
    <location>
        <begin position="140"/>
        <end position="280"/>
    </location>
</feature>
<dbReference type="InterPro" id="IPR020631">
    <property type="entry name" value="THF_DH/CycHdrlase_NAD-bd_dom"/>
</dbReference>
<dbReference type="GO" id="GO:0004477">
    <property type="term" value="F:methenyltetrahydrofolate cyclohydrolase activity"/>
    <property type="evidence" value="ECO:0007669"/>
    <property type="project" value="UniProtKB-UniRule"/>
</dbReference>
<dbReference type="Pfam" id="PF00763">
    <property type="entry name" value="THF_DHG_CYH"/>
    <property type="match status" value="1"/>
</dbReference>
<keyword evidence="7 12" id="KW-0521">NADP</keyword>
<evidence type="ECO:0000256" key="4">
    <source>
        <dbReference type="ARBA" id="ARBA00022605"/>
    </source>
</evidence>
<evidence type="ECO:0000256" key="6">
    <source>
        <dbReference type="ARBA" id="ARBA00022801"/>
    </source>
</evidence>
<dbReference type="PROSITE" id="PS00767">
    <property type="entry name" value="THF_DHG_CYH_2"/>
    <property type="match status" value="1"/>
</dbReference>
<dbReference type="SUPFAM" id="SSF53223">
    <property type="entry name" value="Aminoacid dehydrogenase-like, N-terminal domain"/>
    <property type="match status" value="1"/>
</dbReference>
<evidence type="ECO:0000256" key="1">
    <source>
        <dbReference type="ARBA" id="ARBA00004777"/>
    </source>
</evidence>
<dbReference type="EC" id="1.5.1.5" evidence="12"/>
<dbReference type="EC" id="3.5.4.9" evidence="12"/>
<dbReference type="FunFam" id="3.40.50.10860:FF:000005">
    <property type="entry name" value="C-1-tetrahydrofolate synthase, cytoplasmic, putative"/>
    <property type="match status" value="1"/>
</dbReference>
<dbReference type="InterPro" id="IPR020630">
    <property type="entry name" value="THF_DH/CycHdrlase_cat_dom"/>
</dbReference>
<evidence type="ECO:0000256" key="3">
    <source>
        <dbReference type="ARBA" id="ARBA00022563"/>
    </source>
</evidence>
<evidence type="ECO:0000256" key="12">
    <source>
        <dbReference type="HAMAP-Rule" id="MF_01576"/>
    </source>
</evidence>
<keyword evidence="8 12" id="KW-0560">Oxidoreductase</keyword>
<keyword evidence="5 12" id="KW-0658">Purine biosynthesis</keyword>
<keyword evidence="9 12" id="KW-0368">Histidine biosynthesis</keyword>
<dbReference type="OrthoDB" id="9803580at2"/>
<dbReference type="HAMAP" id="MF_01576">
    <property type="entry name" value="THF_DHG_CYH"/>
    <property type="match status" value="1"/>
</dbReference>
<evidence type="ECO:0000256" key="10">
    <source>
        <dbReference type="ARBA" id="ARBA00023167"/>
    </source>
</evidence>
<dbReference type="EMBL" id="LN827929">
    <property type="protein sequence ID" value="CEZ18966.1"/>
    <property type="molecule type" value="Genomic_DNA"/>
</dbReference>
<dbReference type="HOGENOM" id="CLU_034045_2_1_4"/>
<dbReference type="KEGG" id="mbat:BN1208_0070"/>
<dbReference type="GO" id="GO:0005829">
    <property type="term" value="C:cytosol"/>
    <property type="evidence" value="ECO:0007669"/>
    <property type="project" value="TreeGrafter"/>
</dbReference>
<dbReference type="RefSeq" id="WP_046489133.1">
    <property type="nucleotide sequence ID" value="NZ_LN827929.1"/>
</dbReference>
<keyword evidence="4 12" id="KW-0028">Amino-acid biosynthesis</keyword>
<comment type="similarity">
    <text evidence="12">Belongs to the tetrahydrofolate dehydrogenase/cyclohydrolase family.</text>
</comment>
<comment type="caution">
    <text evidence="12">Lacks conserved residue(s) required for the propagation of feature annotation.</text>
</comment>
<evidence type="ECO:0000313" key="16">
    <source>
        <dbReference type="Proteomes" id="UP000064007"/>
    </source>
</evidence>
<feature type="binding site" evidence="12">
    <location>
        <position position="232"/>
    </location>
    <ligand>
        <name>NADP(+)</name>
        <dbReference type="ChEBI" id="CHEBI:58349"/>
    </ligand>
</feature>
<dbReference type="GO" id="GO:0035999">
    <property type="term" value="P:tetrahydrofolate interconversion"/>
    <property type="evidence" value="ECO:0007669"/>
    <property type="project" value="UniProtKB-UniRule"/>
</dbReference>
<evidence type="ECO:0000259" key="13">
    <source>
        <dbReference type="Pfam" id="PF00763"/>
    </source>
</evidence>
<dbReference type="FunFam" id="3.40.50.720:FF:000006">
    <property type="entry name" value="Bifunctional protein FolD"/>
    <property type="match status" value="1"/>
</dbReference>
<dbReference type="AlphaFoldDB" id="A0A0D6ETM7"/>
<dbReference type="InterPro" id="IPR000672">
    <property type="entry name" value="THF_DH/CycHdrlase"/>
</dbReference>
<sequence length="284" mass="30438">MSAKIIDGKAIAENLLQDLKKEIDVRSKKGIRNPSLAVVLTGSNPASSIYVKNKRLACEKIGVKSIAYDLPNETSEKELLTLIETLNNDTSIDGILVQSPLPSHINNDVIFENISPLKDVDGFHPKNIGLLAIKQPQLRSCTPYGVMKLIKATQLAIQGLDAIVVGSSNHVGRPMALELLLGGCTVTICNRYTQKLQQKIELADIVVAAAGIPDMIKGSWIKPGAIAIDIGINRLESGKIIGDIEFDIAKTRAGFITPVPGGVGPMTVATLMENTLLAQKLSTQ</sequence>
<organism evidence="15 16">
    <name type="scientific">Candidatus Methylopumilus planktonicus</name>
    <dbReference type="NCBI Taxonomy" id="1581557"/>
    <lineage>
        <taxon>Bacteria</taxon>
        <taxon>Pseudomonadati</taxon>
        <taxon>Pseudomonadota</taxon>
        <taxon>Betaproteobacteria</taxon>
        <taxon>Nitrosomonadales</taxon>
        <taxon>Methylophilaceae</taxon>
        <taxon>Candidatus Methylopumilus</taxon>
    </lineage>
</organism>
<dbReference type="GO" id="GO:0004488">
    <property type="term" value="F:methylenetetrahydrofolate dehydrogenase (NADP+) activity"/>
    <property type="evidence" value="ECO:0007669"/>
    <property type="project" value="UniProtKB-UniRule"/>
</dbReference>
<dbReference type="Gene3D" id="3.40.50.720">
    <property type="entry name" value="NAD(P)-binding Rossmann-like Domain"/>
    <property type="match status" value="1"/>
</dbReference>
<keyword evidence="11 12" id="KW-0511">Multifunctional enzyme</keyword>
<evidence type="ECO:0000256" key="11">
    <source>
        <dbReference type="ARBA" id="ARBA00023268"/>
    </source>
</evidence>
<dbReference type="CDD" id="cd01080">
    <property type="entry name" value="NAD_bind_m-THF_DH_Cyclohyd"/>
    <property type="match status" value="1"/>
</dbReference>
<dbReference type="SUPFAM" id="SSF51735">
    <property type="entry name" value="NAD(P)-binding Rossmann-fold domains"/>
    <property type="match status" value="1"/>
</dbReference>
<dbReference type="PANTHER" id="PTHR48099:SF5">
    <property type="entry name" value="C-1-TETRAHYDROFOLATE SYNTHASE, CYTOPLASMIC"/>
    <property type="match status" value="1"/>
</dbReference>
<dbReference type="STRING" id="1581557.BN1208_0070"/>
<comment type="function">
    <text evidence="12">Catalyzes the oxidation of 5,10-methylenetetrahydrofolate to 5,10-methenyltetrahydrofolate and then the hydrolysis of 5,10-methenyltetrahydrofolate to 10-formyltetrahydrofolate.</text>
</comment>
<dbReference type="Pfam" id="PF02882">
    <property type="entry name" value="THF_DHG_CYH_C"/>
    <property type="match status" value="1"/>
</dbReference>
<evidence type="ECO:0000256" key="8">
    <source>
        <dbReference type="ARBA" id="ARBA00023002"/>
    </source>
</evidence>
<protein>
    <recommendedName>
        <fullName evidence="12">Bifunctional protein FolD</fullName>
    </recommendedName>
    <domain>
        <recommendedName>
            <fullName evidence="12">Methylenetetrahydrofolate dehydrogenase</fullName>
            <ecNumber evidence="12">1.5.1.5</ecNumber>
        </recommendedName>
    </domain>
    <domain>
        <recommendedName>
            <fullName evidence="12">Methenyltetrahydrofolate cyclohydrolase</fullName>
            <ecNumber evidence="12">3.5.4.9</ecNumber>
        </recommendedName>
    </domain>
</protein>
<gene>
    <name evidence="12 15" type="primary">folD</name>
    <name evidence="15" type="ORF">BN1208_0070</name>
</gene>
<keyword evidence="10 12" id="KW-0486">Methionine biosynthesis</keyword>
<evidence type="ECO:0000256" key="9">
    <source>
        <dbReference type="ARBA" id="ARBA00023102"/>
    </source>
</evidence>
<dbReference type="InterPro" id="IPR036291">
    <property type="entry name" value="NAD(P)-bd_dom_sf"/>
</dbReference>
<evidence type="ECO:0000313" key="15">
    <source>
        <dbReference type="EMBL" id="CEZ18966.1"/>
    </source>
</evidence>
<comment type="catalytic activity">
    <reaction evidence="12">
        <text>(6R)-5,10-methenyltetrahydrofolate + H2O = (6R)-10-formyltetrahydrofolate + H(+)</text>
        <dbReference type="Rhea" id="RHEA:23700"/>
        <dbReference type="ChEBI" id="CHEBI:15377"/>
        <dbReference type="ChEBI" id="CHEBI:15378"/>
        <dbReference type="ChEBI" id="CHEBI:57455"/>
        <dbReference type="ChEBI" id="CHEBI:195366"/>
        <dbReference type="EC" id="3.5.4.9"/>
    </reaction>
</comment>
<keyword evidence="6 12" id="KW-0378">Hydrolase</keyword>
<keyword evidence="16" id="KW-1185">Reference proteome</keyword>
<dbReference type="GO" id="GO:0000105">
    <property type="term" value="P:L-histidine biosynthetic process"/>
    <property type="evidence" value="ECO:0007669"/>
    <property type="project" value="UniProtKB-KW"/>
</dbReference>
<comment type="subunit">
    <text evidence="2 12">Homodimer.</text>
</comment>